<dbReference type="EMBL" id="JABKAU010000049">
    <property type="protein sequence ID" value="NVO33125.1"/>
    <property type="molecule type" value="Genomic_DNA"/>
</dbReference>
<proteinExistence type="predicted"/>
<reference evidence="1 2" key="1">
    <citation type="submission" date="2020-05" db="EMBL/GenBank/DDBJ databases">
        <title>Hymenobacter terrestris sp. nov. and Hymenobacter lapidiphilus sp. nov., isolated from regoliths in Antarctica.</title>
        <authorList>
            <person name="Sedlacek I."/>
            <person name="Pantucek R."/>
            <person name="Zeman M."/>
            <person name="Holochova P."/>
            <person name="Kralova S."/>
            <person name="Stankova E."/>
            <person name="Sedo O."/>
            <person name="Micenkova L."/>
            <person name="Svec P."/>
            <person name="Gupta V."/>
            <person name="Sood U."/>
            <person name="Korpole U.S."/>
            <person name="Lal R."/>
        </authorList>
    </citation>
    <scope>NUCLEOTIDE SEQUENCE [LARGE SCALE GENOMIC DNA]</scope>
    <source>
        <strain evidence="1 2">P5342</strain>
    </source>
</reference>
<evidence type="ECO:0000313" key="2">
    <source>
        <dbReference type="Proteomes" id="UP000565521"/>
    </source>
</evidence>
<dbReference type="InterPro" id="IPR008969">
    <property type="entry name" value="CarboxyPept-like_regulatory"/>
</dbReference>
<keyword evidence="1" id="KW-0645">Protease</keyword>
<comment type="caution">
    <text evidence="1">The sequence shown here is derived from an EMBL/GenBank/DDBJ whole genome shotgun (WGS) entry which is preliminary data.</text>
</comment>
<keyword evidence="1" id="KW-0378">Hydrolase</keyword>
<gene>
    <name evidence="1" type="ORF">HW554_18100</name>
</gene>
<dbReference type="Gene3D" id="2.60.40.1120">
    <property type="entry name" value="Carboxypeptidase-like, regulatory domain"/>
    <property type="match status" value="1"/>
</dbReference>
<organism evidence="1 2">
    <name type="scientific">Hymenobacter lapidiphilus</name>
    <dbReference type="NCBI Taxonomy" id="2608003"/>
    <lineage>
        <taxon>Bacteria</taxon>
        <taxon>Pseudomonadati</taxon>
        <taxon>Bacteroidota</taxon>
        <taxon>Cytophagia</taxon>
        <taxon>Cytophagales</taxon>
        <taxon>Hymenobacteraceae</taxon>
        <taxon>Hymenobacter</taxon>
    </lineage>
</organism>
<dbReference type="RefSeq" id="WP_176909959.1">
    <property type="nucleotide sequence ID" value="NZ_JABKAU010000049.1"/>
</dbReference>
<dbReference type="GO" id="GO:0004180">
    <property type="term" value="F:carboxypeptidase activity"/>
    <property type="evidence" value="ECO:0007669"/>
    <property type="project" value="UniProtKB-KW"/>
</dbReference>
<accession>A0A7Y7PSH5</accession>
<name>A0A7Y7PSH5_9BACT</name>
<keyword evidence="1" id="KW-0121">Carboxypeptidase</keyword>
<sequence>MQLTASPFDSTTGALLPVYRDAYLRGDLSRPNTQAVEAYLKANRQLGDETLLRFHDMQHQGESVKPIGWVGRQLDAIRTEPQRFRRRAATLVAGAALVAGASMAAVNLPEANLPTEVPTVSETVMASVSSADASASTLRMVTVRGRILDENGHPLVGATVINKTTGRGAGTDANGNYTLVLPASQAQQLQYGYGGYAEEDVTLQGRYTQNVTLLPTKLLTAKASPKHRRWWLF</sequence>
<keyword evidence="2" id="KW-1185">Reference proteome</keyword>
<dbReference type="Proteomes" id="UP000565521">
    <property type="component" value="Unassembled WGS sequence"/>
</dbReference>
<dbReference type="SUPFAM" id="SSF49464">
    <property type="entry name" value="Carboxypeptidase regulatory domain-like"/>
    <property type="match status" value="1"/>
</dbReference>
<dbReference type="Pfam" id="PF13715">
    <property type="entry name" value="CarbopepD_reg_2"/>
    <property type="match status" value="1"/>
</dbReference>
<evidence type="ECO:0000313" key="1">
    <source>
        <dbReference type="EMBL" id="NVO33125.1"/>
    </source>
</evidence>
<dbReference type="AlphaFoldDB" id="A0A7Y7PSH5"/>
<protein>
    <submittedName>
        <fullName evidence="1">Carboxypeptidase-like regulatory domain-containing protein</fullName>
    </submittedName>
</protein>